<name>A0A7J8FIH0_ROUAE</name>
<proteinExistence type="predicted"/>
<gene>
    <name evidence="2" type="ORF">HJG63_011857</name>
</gene>
<evidence type="ECO:0000313" key="3">
    <source>
        <dbReference type="Proteomes" id="UP000593571"/>
    </source>
</evidence>
<feature type="region of interest" description="Disordered" evidence="1">
    <location>
        <begin position="97"/>
        <end position="173"/>
    </location>
</feature>
<feature type="compositionally biased region" description="Polar residues" evidence="1">
    <location>
        <begin position="109"/>
        <end position="118"/>
    </location>
</feature>
<feature type="region of interest" description="Disordered" evidence="1">
    <location>
        <begin position="30"/>
        <end position="84"/>
    </location>
</feature>
<evidence type="ECO:0000313" key="2">
    <source>
        <dbReference type="EMBL" id="KAF6447395.1"/>
    </source>
</evidence>
<sequence>MFRAEPQRHDLGPESLHKLLYLFPEPAARRPAGGEMLSQGRLKGQGLPNAFLGPRLPNSSFSARKLSEGVGREHGTRVESRGHAGLVSVAPHRRAWLPGRAGQQPPPARSQTFPPNRHSNLDAGNKTQQANKPEHSLGPPAHARPACPLPAASALRGTPSGGRPLPGPPREGPRLFAMNMTFILLGCVQSQRFREAGRKHVRGTRAPQSPSGASRVAKGLGDETSQALL</sequence>
<organism evidence="2 3">
    <name type="scientific">Rousettus aegyptiacus</name>
    <name type="common">Egyptian fruit bat</name>
    <name type="synonym">Pteropus aegyptiacus</name>
    <dbReference type="NCBI Taxonomy" id="9407"/>
    <lineage>
        <taxon>Eukaryota</taxon>
        <taxon>Metazoa</taxon>
        <taxon>Chordata</taxon>
        <taxon>Craniata</taxon>
        <taxon>Vertebrata</taxon>
        <taxon>Euteleostomi</taxon>
        <taxon>Mammalia</taxon>
        <taxon>Eutheria</taxon>
        <taxon>Laurasiatheria</taxon>
        <taxon>Chiroptera</taxon>
        <taxon>Yinpterochiroptera</taxon>
        <taxon>Pteropodoidea</taxon>
        <taxon>Pteropodidae</taxon>
        <taxon>Rousettinae</taxon>
        <taxon>Rousettus</taxon>
    </lineage>
</organism>
<keyword evidence="3" id="KW-1185">Reference proteome</keyword>
<feature type="compositionally biased region" description="Basic and acidic residues" evidence="1">
    <location>
        <begin position="65"/>
        <end position="82"/>
    </location>
</feature>
<dbReference type="EMBL" id="JACASE010000007">
    <property type="protein sequence ID" value="KAF6447395.1"/>
    <property type="molecule type" value="Genomic_DNA"/>
</dbReference>
<comment type="caution">
    <text evidence="2">The sequence shown here is derived from an EMBL/GenBank/DDBJ whole genome shotgun (WGS) entry which is preliminary data.</text>
</comment>
<dbReference type="Proteomes" id="UP000593571">
    <property type="component" value="Unassembled WGS sequence"/>
</dbReference>
<feature type="region of interest" description="Disordered" evidence="1">
    <location>
        <begin position="196"/>
        <end position="229"/>
    </location>
</feature>
<evidence type="ECO:0000256" key="1">
    <source>
        <dbReference type="SAM" id="MobiDB-lite"/>
    </source>
</evidence>
<protein>
    <submittedName>
        <fullName evidence="2">Uncharacterized protein</fullName>
    </submittedName>
</protein>
<dbReference type="AlphaFoldDB" id="A0A7J8FIH0"/>
<reference evidence="2 3" key="1">
    <citation type="journal article" date="2020" name="Nature">
        <title>Six reference-quality genomes reveal evolution of bat adaptations.</title>
        <authorList>
            <person name="Jebb D."/>
            <person name="Huang Z."/>
            <person name="Pippel M."/>
            <person name="Hughes G.M."/>
            <person name="Lavrichenko K."/>
            <person name="Devanna P."/>
            <person name="Winkler S."/>
            <person name="Jermiin L.S."/>
            <person name="Skirmuntt E.C."/>
            <person name="Katzourakis A."/>
            <person name="Burkitt-Gray L."/>
            <person name="Ray D.A."/>
            <person name="Sullivan K.A.M."/>
            <person name="Roscito J.G."/>
            <person name="Kirilenko B.M."/>
            <person name="Davalos L.M."/>
            <person name="Corthals A.P."/>
            <person name="Power M.L."/>
            <person name="Jones G."/>
            <person name="Ransome R.D."/>
            <person name="Dechmann D.K.N."/>
            <person name="Locatelli A.G."/>
            <person name="Puechmaille S.J."/>
            <person name="Fedrigo O."/>
            <person name="Jarvis E.D."/>
            <person name="Hiller M."/>
            <person name="Vernes S.C."/>
            <person name="Myers E.W."/>
            <person name="Teeling E.C."/>
        </authorList>
    </citation>
    <scope>NUCLEOTIDE SEQUENCE [LARGE SCALE GENOMIC DNA]</scope>
    <source>
        <strain evidence="2">MRouAeg1</strain>
        <tissue evidence="2">Muscle</tissue>
    </source>
</reference>
<accession>A0A7J8FIH0</accession>